<keyword evidence="3" id="KW-0175">Coiled coil</keyword>
<dbReference type="GO" id="GO:0042026">
    <property type="term" value="P:protein refolding"/>
    <property type="evidence" value="ECO:0007669"/>
    <property type="project" value="InterPro"/>
</dbReference>
<evidence type="ECO:0000313" key="4">
    <source>
        <dbReference type="EMBL" id="KMZ59424.1"/>
    </source>
</evidence>
<dbReference type="Gene3D" id="3.50.7.10">
    <property type="entry name" value="GroEL"/>
    <property type="match status" value="1"/>
</dbReference>
<dbReference type="EMBL" id="LFYR01001785">
    <property type="protein sequence ID" value="KMZ59424.1"/>
    <property type="molecule type" value="Genomic_DNA"/>
</dbReference>
<dbReference type="InterPro" id="IPR027409">
    <property type="entry name" value="GroEL-like_apical_dom_sf"/>
</dbReference>
<name>A0A0K9NRK9_ZOSMR</name>
<dbReference type="OrthoDB" id="1735925at2759"/>
<evidence type="ECO:0000256" key="2">
    <source>
        <dbReference type="ARBA" id="ARBA00023186"/>
    </source>
</evidence>
<dbReference type="PANTHER" id="PTHR45633">
    <property type="entry name" value="60 KDA HEAT SHOCK PROTEIN, MITOCHONDRIAL"/>
    <property type="match status" value="1"/>
</dbReference>
<reference evidence="5" key="1">
    <citation type="journal article" date="2016" name="Nature">
        <title>The genome of the seagrass Zostera marina reveals angiosperm adaptation to the sea.</title>
        <authorList>
            <person name="Olsen J.L."/>
            <person name="Rouze P."/>
            <person name="Verhelst B."/>
            <person name="Lin Y.-C."/>
            <person name="Bayer T."/>
            <person name="Collen J."/>
            <person name="Dattolo E."/>
            <person name="De Paoli E."/>
            <person name="Dittami S."/>
            <person name="Maumus F."/>
            <person name="Michel G."/>
            <person name="Kersting A."/>
            <person name="Lauritano C."/>
            <person name="Lohaus R."/>
            <person name="Toepel M."/>
            <person name="Tonon T."/>
            <person name="Vanneste K."/>
            <person name="Amirebrahimi M."/>
            <person name="Brakel J."/>
            <person name="Bostroem C."/>
            <person name="Chovatia M."/>
            <person name="Grimwood J."/>
            <person name="Jenkins J.W."/>
            <person name="Jueterbock A."/>
            <person name="Mraz A."/>
            <person name="Stam W.T."/>
            <person name="Tice H."/>
            <person name="Bornberg-Bauer E."/>
            <person name="Green P.J."/>
            <person name="Pearson G.A."/>
            <person name="Procaccini G."/>
            <person name="Duarte C.M."/>
            <person name="Schmutz J."/>
            <person name="Reusch T.B.H."/>
            <person name="Van de Peer Y."/>
        </authorList>
    </citation>
    <scope>NUCLEOTIDE SEQUENCE [LARGE SCALE GENOMIC DNA]</scope>
    <source>
        <strain evidence="5">cv. Finnish</strain>
    </source>
</reference>
<keyword evidence="5" id="KW-1185">Reference proteome</keyword>
<feature type="coiled-coil region" evidence="3">
    <location>
        <begin position="281"/>
        <end position="308"/>
    </location>
</feature>
<dbReference type="GO" id="GO:0140662">
    <property type="term" value="F:ATP-dependent protein folding chaperone"/>
    <property type="evidence" value="ECO:0007669"/>
    <property type="project" value="InterPro"/>
</dbReference>
<dbReference type="Proteomes" id="UP000036987">
    <property type="component" value="Unassembled WGS sequence"/>
</dbReference>
<protein>
    <submittedName>
        <fullName evidence="4">Uncharacterized protein</fullName>
    </submittedName>
</protein>
<comment type="similarity">
    <text evidence="1">Belongs to the chaperonin (HSP60) family.</text>
</comment>
<dbReference type="InterPro" id="IPR001844">
    <property type="entry name" value="Cpn60/GroEL"/>
</dbReference>
<dbReference type="FunFam" id="3.50.7.10:FF:000001">
    <property type="entry name" value="60 kDa chaperonin"/>
    <property type="match status" value="1"/>
</dbReference>
<dbReference type="SUPFAM" id="SSF52029">
    <property type="entry name" value="GroEL apical domain-like"/>
    <property type="match status" value="1"/>
</dbReference>
<comment type="caution">
    <text evidence="4">The sequence shown here is derived from an EMBL/GenBank/DDBJ whole genome shotgun (WGS) entry which is preliminary data.</text>
</comment>
<evidence type="ECO:0000313" key="5">
    <source>
        <dbReference type="Proteomes" id="UP000036987"/>
    </source>
</evidence>
<evidence type="ECO:0000256" key="3">
    <source>
        <dbReference type="SAM" id="Coils"/>
    </source>
</evidence>
<dbReference type="AlphaFoldDB" id="A0A0K9NRK9"/>
<organism evidence="4 5">
    <name type="scientific">Zostera marina</name>
    <name type="common">Eelgrass</name>
    <dbReference type="NCBI Taxonomy" id="29655"/>
    <lineage>
        <taxon>Eukaryota</taxon>
        <taxon>Viridiplantae</taxon>
        <taxon>Streptophyta</taxon>
        <taxon>Embryophyta</taxon>
        <taxon>Tracheophyta</taxon>
        <taxon>Spermatophyta</taxon>
        <taxon>Magnoliopsida</taxon>
        <taxon>Liliopsida</taxon>
        <taxon>Zosteraceae</taxon>
        <taxon>Zostera</taxon>
    </lineage>
</organism>
<keyword evidence="2" id="KW-0143">Chaperone</keyword>
<proteinExistence type="inferred from homology"/>
<sequence>MAFRGKLGILLRGNLKEHNGSSTVCRLPSILRKPSNVFGGGISQGNVMPLYLPMLRACSTSGIPKKSEVSTGFTRHPIVCGSVFSEWCKAVASDTFRMAVNEAEARMKSKAGVIGRSEDGELGMKLDSGYISPHFITDQKTHKCELENPLILIHEKKLFSTDAIEKLLQLASNKQRSLLIVAEDIGSDALGSLILNKLSFGVQVCAIKAPGLGDNRKSSLQNLASISGAEIITQEHDIDNLEQDIFGTSKKVIICKADTFIVEGAGATKITKEKSAEERDIEMAKSHLDESELLLKHLLKEEENLEIRQSERLNFAFKNFIKQFPVRRRRRSRKLKLKS</sequence>
<evidence type="ECO:0000256" key="1">
    <source>
        <dbReference type="ARBA" id="ARBA00006607"/>
    </source>
</evidence>
<dbReference type="STRING" id="29655.A0A0K9NRK9"/>
<accession>A0A0K9NRK9</accession>
<gene>
    <name evidence="4" type="ORF">ZOSMA_68G00100</name>
</gene>